<reference evidence="1" key="1">
    <citation type="submission" date="2023-10" db="EMBL/GenBank/DDBJ databases">
        <authorList>
            <person name="Domelevo Entfellner J.-B."/>
        </authorList>
    </citation>
    <scope>NUCLEOTIDE SEQUENCE</scope>
</reference>
<dbReference type="EMBL" id="OY731406">
    <property type="protein sequence ID" value="CAJ1973747.1"/>
    <property type="molecule type" value="Genomic_DNA"/>
</dbReference>
<sequence>MDTKSIKVVPSVLCIFHGENVEVFGGWTPPKSWDVQTDLPYLGPTDLGFELLIFALAFDCETLSRESERKGPTTAPLHHTFIRISLISSGSVDPLPSSTLVMVCALLKRLIYMPLPLPSFS</sequence>
<dbReference type="AlphaFoldDB" id="A0AA86VMI4"/>
<dbReference type="Proteomes" id="UP001189624">
    <property type="component" value="Chromosome 9"/>
</dbReference>
<accession>A0AA86VMI4</accession>
<organism evidence="1 2">
    <name type="scientific">Sphenostylis stenocarpa</name>
    <dbReference type="NCBI Taxonomy" id="92480"/>
    <lineage>
        <taxon>Eukaryota</taxon>
        <taxon>Viridiplantae</taxon>
        <taxon>Streptophyta</taxon>
        <taxon>Embryophyta</taxon>
        <taxon>Tracheophyta</taxon>
        <taxon>Spermatophyta</taxon>
        <taxon>Magnoliopsida</taxon>
        <taxon>eudicotyledons</taxon>
        <taxon>Gunneridae</taxon>
        <taxon>Pentapetalae</taxon>
        <taxon>rosids</taxon>
        <taxon>fabids</taxon>
        <taxon>Fabales</taxon>
        <taxon>Fabaceae</taxon>
        <taxon>Papilionoideae</taxon>
        <taxon>50 kb inversion clade</taxon>
        <taxon>NPAAA clade</taxon>
        <taxon>indigoferoid/millettioid clade</taxon>
        <taxon>Phaseoleae</taxon>
        <taxon>Sphenostylis</taxon>
    </lineage>
</organism>
<keyword evidence="2" id="KW-1185">Reference proteome</keyword>
<evidence type="ECO:0000313" key="2">
    <source>
        <dbReference type="Proteomes" id="UP001189624"/>
    </source>
</evidence>
<dbReference type="Gramene" id="rna-AYBTSS11_LOCUS25812">
    <property type="protein sequence ID" value="CAJ1973747.1"/>
    <property type="gene ID" value="gene-AYBTSS11_LOCUS25812"/>
</dbReference>
<name>A0AA86VMI4_9FABA</name>
<proteinExistence type="predicted"/>
<gene>
    <name evidence="1" type="ORF">AYBTSS11_LOCUS25812</name>
</gene>
<protein>
    <submittedName>
        <fullName evidence="1">Uncharacterized protein</fullName>
    </submittedName>
</protein>
<evidence type="ECO:0000313" key="1">
    <source>
        <dbReference type="EMBL" id="CAJ1973747.1"/>
    </source>
</evidence>